<gene>
    <name evidence="6 7" type="primary">rplJ</name>
    <name evidence="7" type="ORF">DB43_GL00060</name>
</gene>
<keyword evidence="6" id="KW-0694">RNA-binding</keyword>
<name>A0A0C1C8H9_9BACT</name>
<dbReference type="PROSITE" id="PS01109">
    <property type="entry name" value="RIBOSOMAL_L10"/>
    <property type="match status" value="1"/>
</dbReference>
<evidence type="ECO:0000256" key="4">
    <source>
        <dbReference type="ARBA" id="ARBA00023274"/>
    </source>
</evidence>
<comment type="subunit">
    <text evidence="6">Part of the ribosomal stalk of the 50S ribosomal subunit. The N-terminus interacts with L11 and the large rRNA to form the base of the stalk. The C-terminus forms an elongated spine to which L12 dimers bind in a sequential fashion forming a multimeric L10(L12)X complex.</text>
</comment>
<dbReference type="GO" id="GO:0070180">
    <property type="term" value="F:large ribosomal subunit rRNA binding"/>
    <property type="evidence" value="ECO:0007669"/>
    <property type="project" value="UniProtKB-UniRule"/>
</dbReference>
<dbReference type="InterPro" id="IPR001790">
    <property type="entry name" value="Ribosomal_uL10"/>
</dbReference>
<dbReference type="OMA" id="VRDQKQA"/>
<dbReference type="Proteomes" id="UP000031307">
    <property type="component" value="Unassembled WGS sequence"/>
</dbReference>
<dbReference type="SUPFAM" id="SSF160369">
    <property type="entry name" value="Ribosomal protein L10-like"/>
    <property type="match status" value="1"/>
</dbReference>
<dbReference type="HAMAP" id="MF_00362">
    <property type="entry name" value="Ribosomal_uL10"/>
    <property type="match status" value="1"/>
</dbReference>
<keyword evidence="3 6" id="KW-0689">Ribosomal protein</keyword>
<dbReference type="InterPro" id="IPR002363">
    <property type="entry name" value="Ribosomal_uL10_CS_bac"/>
</dbReference>
<dbReference type="CDD" id="cd05797">
    <property type="entry name" value="Ribosomal_L10"/>
    <property type="match status" value="1"/>
</dbReference>
<reference evidence="7 8" key="1">
    <citation type="journal article" date="2014" name="Mol. Biol. Evol.">
        <title>Massive expansion of Ubiquitination-related gene families within the Chlamydiae.</title>
        <authorList>
            <person name="Domman D."/>
            <person name="Collingro A."/>
            <person name="Lagkouvardos I."/>
            <person name="Gehre L."/>
            <person name="Weinmaier T."/>
            <person name="Rattei T."/>
            <person name="Subtil A."/>
            <person name="Horn M."/>
        </authorList>
    </citation>
    <scope>NUCLEOTIDE SEQUENCE [LARGE SCALE GENOMIC DNA]</scope>
    <source>
        <strain evidence="7 8">OEW1</strain>
    </source>
</reference>
<dbReference type="InterPro" id="IPR047865">
    <property type="entry name" value="Ribosomal_uL10_bac_type"/>
</dbReference>
<dbReference type="RefSeq" id="WP_006340073.1">
    <property type="nucleotide sequence ID" value="NZ_BAWW01000008.1"/>
</dbReference>
<keyword evidence="4 6" id="KW-0687">Ribonucleoprotein</keyword>
<dbReference type="Gene3D" id="3.30.70.1730">
    <property type="match status" value="1"/>
</dbReference>
<evidence type="ECO:0000256" key="3">
    <source>
        <dbReference type="ARBA" id="ARBA00022980"/>
    </source>
</evidence>
<dbReference type="NCBIfam" id="NF000955">
    <property type="entry name" value="PRK00099.1-1"/>
    <property type="match status" value="1"/>
</dbReference>
<evidence type="ECO:0000256" key="6">
    <source>
        <dbReference type="HAMAP-Rule" id="MF_00362"/>
    </source>
</evidence>
<dbReference type="GO" id="GO:0015934">
    <property type="term" value="C:large ribosomal subunit"/>
    <property type="evidence" value="ECO:0007669"/>
    <property type="project" value="InterPro"/>
</dbReference>
<dbReference type="GO" id="GO:0006412">
    <property type="term" value="P:translation"/>
    <property type="evidence" value="ECO:0007669"/>
    <property type="project" value="UniProtKB-UniRule"/>
</dbReference>
<organism evidence="7 8">
    <name type="scientific">Parachlamydia acanthamoebae</name>
    <dbReference type="NCBI Taxonomy" id="83552"/>
    <lineage>
        <taxon>Bacteria</taxon>
        <taxon>Pseudomonadati</taxon>
        <taxon>Chlamydiota</taxon>
        <taxon>Chlamydiia</taxon>
        <taxon>Parachlamydiales</taxon>
        <taxon>Parachlamydiaceae</taxon>
        <taxon>Parachlamydia</taxon>
    </lineage>
</organism>
<protein>
    <recommendedName>
        <fullName evidence="5 6">Large ribosomal subunit protein uL10</fullName>
    </recommendedName>
</protein>
<comment type="similarity">
    <text evidence="2 6">Belongs to the universal ribosomal protein uL10 family.</text>
</comment>
<comment type="function">
    <text evidence="1 6">Forms part of the ribosomal stalk, playing a central role in the interaction of the ribosome with GTP-bound translation factors.</text>
</comment>
<sequence>MRKEKQLLLDEIKGQIENFDSFVIINYMGLTANAAADFRRRVSTLGGNLEMVKKRVLVQAADCVGIKLDLEALPGHIGIVFAGQDPIETAKVVFKFKDENKTINVMGGRFDGRMYNSEDVEKLSKLPSMDEMRAQLLSVFEAPLSQTLSVMEAIVTSVVYCLDNKCKQENDENNSLTEA</sequence>
<dbReference type="GO" id="GO:0003735">
    <property type="term" value="F:structural constituent of ribosome"/>
    <property type="evidence" value="ECO:0007669"/>
    <property type="project" value="InterPro"/>
</dbReference>
<evidence type="ECO:0000256" key="2">
    <source>
        <dbReference type="ARBA" id="ARBA00008889"/>
    </source>
</evidence>
<dbReference type="AlphaFoldDB" id="A0A0C1C8H9"/>
<dbReference type="Gene3D" id="6.10.250.290">
    <property type="match status" value="1"/>
</dbReference>
<evidence type="ECO:0000313" key="7">
    <source>
        <dbReference type="EMBL" id="KIA77345.1"/>
    </source>
</evidence>
<dbReference type="InterPro" id="IPR043141">
    <property type="entry name" value="Ribosomal_uL10-like_sf"/>
</dbReference>
<evidence type="ECO:0000256" key="1">
    <source>
        <dbReference type="ARBA" id="ARBA00002633"/>
    </source>
</evidence>
<evidence type="ECO:0000313" key="8">
    <source>
        <dbReference type="Proteomes" id="UP000031307"/>
    </source>
</evidence>
<dbReference type="EMBL" id="JSAM01000081">
    <property type="protein sequence ID" value="KIA77345.1"/>
    <property type="molecule type" value="Genomic_DNA"/>
</dbReference>
<dbReference type="Pfam" id="PF00466">
    <property type="entry name" value="Ribosomal_L10"/>
    <property type="match status" value="1"/>
</dbReference>
<proteinExistence type="inferred from homology"/>
<keyword evidence="6" id="KW-0699">rRNA-binding</keyword>
<evidence type="ECO:0000256" key="5">
    <source>
        <dbReference type="ARBA" id="ARBA00035202"/>
    </source>
</evidence>
<dbReference type="PANTHER" id="PTHR11560">
    <property type="entry name" value="39S RIBOSOMAL PROTEIN L10, MITOCHONDRIAL"/>
    <property type="match status" value="1"/>
</dbReference>
<comment type="caution">
    <text evidence="7">The sequence shown here is derived from an EMBL/GenBank/DDBJ whole genome shotgun (WGS) entry which is preliminary data.</text>
</comment>
<accession>A0A0C1C8H9</accession>
<dbReference type="InterPro" id="IPR022973">
    <property type="entry name" value="Ribosomal_uL10_bac"/>
</dbReference>
<dbReference type="PATRIC" id="fig|83552.4.peg.1484"/>